<dbReference type="Proteomes" id="UP000676506">
    <property type="component" value="Chromosome 2"/>
</dbReference>
<name>A0ABX8BG78_9BACT</name>
<dbReference type="EMBL" id="CP072649">
    <property type="protein sequence ID" value="QUW04664.1"/>
    <property type="molecule type" value="Genomic_DNA"/>
</dbReference>
<keyword evidence="4" id="KW-1185">Reference proteome</keyword>
<protein>
    <submittedName>
        <fullName evidence="3">Uncharacterized protein</fullName>
    </submittedName>
</protein>
<accession>A0ABX8BG78</accession>
<evidence type="ECO:0000313" key="3">
    <source>
        <dbReference type="EMBL" id="QUW04664.1"/>
    </source>
</evidence>
<proteinExistence type="predicted"/>
<evidence type="ECO:0000313" key="4">
    <source>
        <dbReference type="Proteomes" id="UP000676506"/>
    </source>
</evidence>
<keyword evidence="2" id="KW-1133">Transmembrane helix</keyword>
<feature type="region of interest" description="Disordered" evidence="1">
    <location>
        <begin position="1"/>
        <end position="21"/>
    </location>
</feature>
<keyword evidence="2" id="KW-0472">Membrane</keyword>
<feature type="compositionally biased region" description="Pro residues" evidence="1">
    <location>
        <begin position="1"/>
        <end position="10"/>
    </location>
</feature>
<sequence length="59" mass="6539">MTLTTLPPPSRQIETTGRPGLNREDTLTIALFTLLYAIPVAHSAVSRAFWPDELLRTTS</sequence>
<gene>
    <name evidence="3" type="ORF">J8C06_12900</name>
</gene>
<feature type="transmembrane region" description="Helical" evidence="2">
    <location>
        <begin position="29"/>
        <end position="50"/>
    </location>
</feature>
<evidence type="ECO:0000256" key="1">
    <source>
        <dbReference type="SAM" id="MobiDB-lite"/>
    </source>
</evidence>
<organism evidence="3 4">
    <name type="scientific">Chloracidobacterium validum</name>
    <dbReference type="NCBI Taxonomy" id="2821543"/>
    <lineage>
        <taxon>Bacteria</taxon>
        <taxon>Pseudomonadati</taxon>
        <taxon>Acidobacteriota</taxon>
        <taxon>Terriglobia</taxon>
        <taxon>Terriglobales</taxon>
        <taxon>Acidobacteriaceae</taxon>
        <taxon>Chloracidobacterium</taxon>
    </lineage>
</organism>
<dbReference type="RefSeq" id="WP_211430553.1">
    <property type="nucleotide sequence ID" value="NZ_CP072649.1"/>
</dbReference>
<reference evidence="3 4" key="1">
    <citation type="submission" date="2021-03" db="EMBL/GenBank/DDBJ databases">
        <title>Genomic and phenotypic characterization of Chloracidobacterium isolates provides evidence for multiple species.</title>
        <authorList>
            <person name="Saini M.K."/>
            <person name="Costas A.M.G."/>
            <person name="Tank M."/>
            <person name="Bryant D.A."/>
        </authorList>
    </citation>
    <scope>NUCLEOTIDE SEQUENCE [LARGE SCALE GENOMIC DNA]</scope>
    <source>
        <strain evidence="3 4">BV2-C</strain>
    </source>
</reference>
<evidence type="ECO:0000256" key="2">
    <source>
        <dbReference type="SAM" id="Phobius"/>
    </source>
</evidence>
<keyword evidence="2" id="KW-0812">Transmembrane</keyword>